<reference evidence="9" key="1">
    <citation type="submission" date="2018-04" db="EMBL/GenBank/DDBJ databases">
        <authorList>
            <person name="Liu S."/>
            <person name="Wang Z."/>
            <person name="Li J."/>
        </authorList>
    </citation>
    <scope>NUCLEOTIDE SEQUENCE [LARGE SCALE GENOMIC DNA]</scope>
    <source>
        <strain evidence="9">S1194</strain>
    </source>
</reference>
<dbReference type="Pfam" id="PF22692">
    <property type="entry name" value="LlgE_F_G_D1"/>
    <property type="match status" value="1"/>
</dbReference>
<keyword evidence="8" id="KW-0969">Cilium</keyword>
<dbReference type="InterPro" id="IPR037058">
    <property type="entry name" value="Falgellar_hook_FlgE_sf"/>
</dbReference>
<keyword evidence="8" id="KW-0966">Cell projection</keyword>
<dbReference type="PANTHER" id="PTHR30435:SF1">
    <property type="entry name" value="FLAGELLAR HOOK PROTEIN FLGE"/>
    <property type="match status" value="1"/>
</dbReference>
<dbReference type="Pfam" id="PF00460">
    <property type="entry name" value="Flg_bb_rod"/>
    <property type="match status" value="1"/>
</dbReference>
<dbReference type="NCBIfam" id="TIGR03506">
    <property type="entry name" value="FlgEFG_subfam"/>
    <property type="match status" value="1"/>
</dbReference>
<protein>
    <recommendedName>
        <fullName evidence="4">Flagellar hook protein FlgE</fullName>
    </recommendedName>
</protein>
<evidence type="ECO:0000256" key="1">
    <source>
        <dbReference type="ARBA" id="ARBA00004117"/>
    </source>
</evidence>
<keyword evidence="8" id="KW-0282">Flagellum</keyword>
<dbReference type="GO" id="GO:0005829">
    <property type="term" value="C:cytosol"/>
    <property type="evidence" value="ECO:0007669"/>
    <property type="project" value="TreeGrafter"/>
</dbReference>
<dbReference type="Gene3D" id="2.60.98.20">
    <property type="entry name" value="Flagellar hook protein FlgE"/>
    <property type="match status" value="1"/>
</dbReference>
<dbReference type="InterPro" id="IPR010930">
    <property type="entry name" value="Flg_bb/hook_C_dom"/>
</dbReference>
<dbReference type="AlphaFoldDB" id="A0A2U1T223"/>
<comment type="similarity">
    <text evidence="2 4">Belongs to the flagella basal body rod proteins family.</text>
</comment>
<evidence type="ECO:0000313" key="8">
    <source>
        <dbReference type="EMBL" id="PWB97823.1"/>
    </source>
</evidence>
<comment type="caution">
    <text evidence="8">The sequence shown here is derived from an EMBL/GenBank/DDBJ whole genome shotgun (WGS) entry which is preliminary data.</text>
</comment>
<gene>
    <name evidence="8" type="ORF">DF220_08250</name>
</gene>
<feature type="domain" description="Flagellar basal-body/hook protein C-terminal" evidence="6">
    <location>
        <begin position="346"/>
        <end position="390"/>
    </location>
</feature>
<dbReference type="GO" id="GO:0071978">
    <property type="term" value="P:bacterial-type flagellum-dependent swarming motility"/>
    <property type="evidence" value="ECO:0007669"/>
    <property type="project" value="TreeGrafter"/>
</dbReference>
<name>A0A2U1T223_9MICO</name>
<dbReference type="InterPro" id="IPR053967">
    <property type="entry name" value="LlgE_F_G-like_D1"/>
</dbReference>
<organism evidence="8 9">
    <name type="scientific">Homoserinimonas hongtaonis</name>
    <dbReference type="NCBI Taxonomy" id="2079791"/>
    <lineage>
        <taxon>Bacteria</taxon>
        <taxon>Bacillati</taxon>
        <taxon>Actinomycetota</taxon>
        <taxon>Actinomycetes</taxon>
        <taxon>Micrococcales</taxon>
        <taxon>Microbacteriaceae</taxon>
        <taxon>Homoserinimonas</taxon>
    </lineage>
</organism>
<keyword evidence="3 4" id="KW-0975">Bacterial flagellum</keyword>
<comment type="function">
    <text evidence="4">A flexible structure which links the flagellar filament to the drive apparatus in the basal body.</text>
</comment>
<dbReference type="RefSeq" id="WP_108518519.1">
    <property type="nucleotide sequence ID" value="NZ_CP026951.1"/>
</dbReference>
<sequence>MLRSLYSGISGLRSHQTMLDVTGNNIANVNTTAFKASATQFQDTLSQLTQGAGGPQAEQGGTNPAQVGLGVRVAGISTNFAQGSAQATGKSTDMMISGDGFFVTRVGNDMLYTRAGSFDLDAQGRLVTPDGGIVQGWSAVDGTIMDGGAIGNITLPLDAISPAVTTSEATFGGNLPSDAADGTQLVRDTQVFDANGQATNVTFTFTRNGANWDVSYDNAGVDTALGSLTFVNGALTTPGNFTLAAPAIDVDMTSLTGFAGMTTVAVASQDGRRAGTLDSFTMASDGTLIGSFSNGASEAIGRIALANFTNPGGLEKAGNSTYRATFNSGNAELGTPGQGGLGTVTAGALEMSNVDLSQEFTNLIVAQRGFQANARIITTSDEVLQELTNLKR</sequence>
<dbReference type="EMBL" id="QEEX01000001">
    <property type="protein sequence ID" value="PWB97823.1"/>
    <property type="molecule type" value="Genomic_DNA"/>
</dbReference>
<evidence type="ECO:0000256" key="4">
    <source>
        <dbReference type="RuleBase" id="RU362116"/>
    </source>
</evidence>
<dbReference type="Pfam" id="PF06429">
    <property type="entry name" value="Flg_bbr_C"/>
    <property type="match status" value="1"/>
</dbReference>
<dbReference type="OrthoDB" id="9804559at2"/>
<dbReference type="InterPro" id="IPR001444">
    <property type="entry name" value="Flag_bb_rod_N"/>
</dbReference>
<dbReference type="SUPFAM" id="SSF117143">
    <property type="entry name" value="Flagellar hook protein flgE"/>
    <property type="match status" value="1"/>
</dbReference>
<evidence type="ECO:0000256" key="3">
    <source>
        <dbReference type="ARBA" id="ARBA00023143"/>
    </source>
</evidence>
<dbReference type="Proteomes" id="UP000244978">
    <property type="component" value="Unassembled WGS sequence"/>
</dbReference>
<dbReference type="PANTHER" id="PTHR30435">
    <property type="entry name" value="FLAGELLAR PROTEIN"/>
    <property type="match status" value="1"/>
</dbReference>
<feature type="domain" description="Flagellar hook protein FlgE/F/G-like D1" evidence="7">
    <location>
        <begin position="95"/>
        <end position="164"/>
    </location>
</feature>
<evidence type="ECO:0000313" key="9">
    <source>
        <dbReference type="Proteomes" id="UP000244978"/>
    </source>
</evidence>
<proteinExistence type="inferred from homology"/>
<feature type="domain" description="Flagellar basal body rod protein N-terminal" evidence="5">
    <location>
        <begin position="5"/>
        <end position="35"/>
    </location>
</feature>
<dbReference type="GO" id="GO:0009424">
    <property type="term" value="C:bacterial-type flagellum hook"/>
    <property type="evidence" value="ECO:0007669"/>
    <property type="project" value="TreeGrafter"/>
</dbReference>
<evidence type="ECO:0000259" key="6">
    <source>
        <dbReference type="Pfam" id="PF06429"/>
    </source>
</evidence>
<dbReference type="KEGG" id="salc:C2138_13200"/>
<accession>A0A2U1T223</accession>
<dbReference type="InterPro" id="IPR020013">
    <property type="entry name" value="Flagellar_FlgE/F/G"/>
</dbReference>
<dbReference type="InterPro" id="IPR037925">
    <property type="entry name" value="FlgE/F/G-like"/>
</dbReference>
<keyword evidence="9" id="KW-1185">Reference proteome</keyword>
<comment type="subcellular location">
    <subcellularLocation>
        <location evidence="1 4">Bacterial flagellum basal body</location>
    </subcellularLocation>
</comment>
<dbReference type="GO" id="GO:0009425">
    <property type="term" value="C:bacterial-type flagellum basal body"/>
    <property type="evidence" value="ECO:0007669"/>
    <property type="project" value="UniProtKB-SubCell"/>
</dbReference>
<evidence type="ECO:0000259" key="7">
    <source>
        <dbReference type="Pfam" id="PF22692"/>
    </source>
</evidence>
<evidence type="ECO:0000256" key="2">
    <source>
        <dbReference type="ARBA" id="ARBA00009677"/>
    </source>
</evidence>
<evidence type="ECO:0000259" key="5">
    <source>
        <dbReference type="Pfam" id="PF00460"/>
    </source>
</evidence>